<gene>
    <name evidence="3" type="ORF">ACJMK2_037324</name>
</gene>
<dbReference type="Pfam" id="PF00093">
    <property type="entry name" value="VWC"/>
    <property type="match status" value="1"/>
</dbReference>
<feature type="domain" description="VWFC" evidence="2">
    <location>
        <begin position="102"/>
        <end position="159"/>
    </location>
</feature>
<protein>
    <recommendedName>
        <fullName evidence="2">VWFC domain-containing protein</fullName>
    </recommendedName>
</protein>
<keyword evidence="1" id="KW-0472">Membrane</keyword>
<comment type="caution">
    <text evidence="3">The sequence shown here is derived from an EMBL/GenBank/DDBJ whole genome shotgun (WGS) entry which is preliminary data.</text>
</comment>
<reference evidence="3 4" key="1">
    <citation type="submission" date="2024-11" db="EMBL/GenBank/DDBJ databases">
        <title>Chromosome-level genome assembly of the freshwater bivalve Anodonta woodiana.</title>
        <authorList>
            <person name="Chen X."/>
        </authorList>
    </citation>
    <scope>NUCLEOTIDE SEQUENCE [LARGE SCALE GENOMIC DNA]</scope>
    <source>
        <strain evidence="3">MN2024</strain>
        <tissue evidence="3">Gills</tissue>
    </source>
</reference>
<dbReference type="InterPro" id="IPR001007">
    <property type="entry name" value="VWF_dom"/>
</dbReference>
<feature type="domain" description="VWFC" evidence="2">
    <location>
        <begin position="162"/>
        <end position="220"/>
    </location>
</feature>
<evidence type="ECO:0000313" key="4">
    <source>
        <dbReference type="Proteomes" id="UP001634394"/>
    </source>
</evidence>
<evidence type="ECO:0000313" key="3">
    <source>
        <dbReference type="EMBL" id="KAL3874285.1"/>
    </source>
</evidence>
<name>A0ABD3WP83_SINWO</name>
<dbReference type="AlphaFoldDB" id="A0ABD3WP83"/>
<evidence type="ECO:0000259" key="2">
    <source>
        <dbReference type="PROSITE" id="PS50184"/>
    </source>
</evidence>
<keyword evidence="4" id="KW-1185">Reference proteome</keyword>
<dbReference type="PROSITE" id="PS01208">
    <property type="entry name" value="VWFC_1"/>
    <property type="match status" value="1"/>
</dbReference>
<organism evidence="3 4">
    <name type="scientific">Sinanodonta woodiana</name>
    <name type="common">Chinese pond mussel</name>
    <name type="synonym">Anodonta woodiana</name>
    <dbReference type="NCBI Taxonomy" id="1069815"/>
    <lineage>
        <taxon>Eukaryota</taxon>
        <taxon>Metazoa</taxon>
        <taxon>Spiralia</taxon>
        <taxon>Lophotrochozoa</taxon>
        <taxon>Mollusca</taxon>
        <taxon>Bivalvia</taxon>
        <taxon>Autobranchia</taxon>
        <taxon>Heteroconchia</taxon>
        <taxon>Palaeoheterodonta</taxon>
        <taxon>Unionida</taxon>
        <taxon>Unionoidea</taxon>
        <taxon>Unionidae</taxon>
        <taxon>Unioninae</taxon>
        <taxon>Sinanodonta</taxon>
    </lineage>
</organism>
<dbReference type="Proteomes" id="UP001634394">
    <property type="component" value="Unassembled WGS sequence"/>
</dbReference>
<dbReference type="PANTHER" id="PTHR46439">
    <property type="entry name" value="CYSTEINE-RICH MOTOR NEURON 1 PROTEIN"/>
    <property type="match status" value="1"/>
</dbReference>
<proteinExistence type="predicted"/>
<keyword evidence="1" id="KW-0812">Transmembrane</keyword>
<sequence>MPSQAIRSQVKRRAPVKKCLEIVRTHLLVTPYDHTNAQLTPFLYTMVHLEKTSVVGTHLLVSVICLPARCHTVQQDTFQLCRRAVAANLDSAVTNTIAKCQASCMSSKGELYKNFEIWKEGDCMTCLCIEGKKRCTAEMCAKTCHNPRIVPGYCCPVCDAATSCVYEGVEIILGTRWQMNNCTECLCSNEGHVLCVPLSCPKLVCPFQVTEPGKCCPTCLNTRDLPGAHSSTEESKYIIPLSIAGVVIILLLVLIFVLLYLKLKQRHTAHWTLPPKEEDHCTCPLYSDQSKCSKYTLNSDNSSKYFDSMMMHHPCIEIALESSEKKNKTFLQIAAEKDPQFDCDKECIHVKNDYNFTRDSWSSL</sequence>
<dbReference type="SUPFAM" id="SSF57603">
    <property type="entry name" value="FnI-like domain"/>
    <property type="match status" value="2"/>
</dbReference>
<accession>A0ABD3WP83</accession>
<dbReference type="PANTHER" id="PTHR46439:SF1">
    <property type="entry name" value="CYSTEINE-RICH MOTOR NEURON 1 PROTEIN"/>
    <property type="match status" value="1"/>
</dbReference>
<dbReference type="PROSITE" id="PS50184">
    <property type="entry name" value="VWFC_2"/>
    <property type="match status" value="2"/>
</dbReference>
<evidence type="ECO:0000256" key="1">
    <source>
        <dbReference type="SAM" id="Phobius"/>
    </source>
</evidence>
<dbReference type="EMBL" id="JBJQND010000006">
    <property type="protein sequence ID" value="KAL3874285.1"/>
    <property type="molecule type" value="Genomic_DNA"/>
</dbReference>
<dbReference type="Gene3D" id="6.20.200.20">
    <property type="match status" value="2"/>
</dbReference>
<keyword evidence="1" id="KW-1133">Transmembrane helix</keyword>
<dbReference type="SMART" id="SM00214">
    <property type="entry name" value="VWC"/>
    <property type="match status" value="2"/>
</dbReference>
<dbReference type="Pfam" id="PF23334">
    <property type="entry name" value="VWC2L_2nd"/>
    <property type="match status" value="1"/>
</dbReference>
<feature type="transmembrane region" description="Helical" evidence="1">
    <location>
        <begin position="237"/>
        <end position="261"/>
    </location>
</feature>
<dbReference type="InterPro" id="IPR052624">
    <property type="entry name" value="CRIM1"/>
</dbReference>